<dbReference type="OrthoDB" id="273917at2759"/>
<dbReference type="EMBL" id="UZAH01034922">
    <property type="protein sequence ID" value="VDP37968.1"/>
    <property type="molecule type" value="Genomic_DNA"/>
</dbReference>
<evidence type="ECO:0000313" key="3">
    <source>
        <dbReference type="Proteomes" id="UP000050761"/>
    </source>
</evidence>
<name>A0A183GKU1_HELPZ</name>
<evidence type="ECO:0000256" key="1">
    <source>
        <dbReference type="SAM" id="MobiDB-lite"/>
    </source>
</evidence>
<dbReference type="Proteomes" id="UP000050761">
    <property type="component" value="Unassembled WGS sequence"/>
</dbReference>
<organism evidence="3 4">
    <name type="scientific">Heligmosomoides polygyrus</name>
    <name type="common">Parasitic roundworm</name>
    <dbReference type="NCBI Taxonomy" id="6339"/>
    <lineage>
        <taxon>Eukaryota</taxon>
        <taxon>Metazoa</taxon>
        <taxon>Ecdysozoa</taxon>
        <taxon>Nematoda</taxon>
        <taxon>Chromadorea</taxon>
        <taxon>Rhabditida</taxon>
        <taxon>Rhabditina</taxon>
        <taxon>Rhabditomorpha</taxon>
        <taxon>Strongyloidea</taxon>
        <taxon>Heligmosomidae</taxon>
        <taxon>Heligmosomoides</taxon>
    </lineage>
</organism>
<accession>A0A183GKU1</accession>
<dbReference type="WBParaSite" id="HPBE_0002331101-mRNA-1">
    <property type="protein sequence ID" value="HPBE_0002331101-mRNA-1"/>
    <property type="gene ID" value="HPBE_0002331101"/>
</dbReference>
<proteinExistence type="predicted"/>
<feature type="region of interest" description="Disordered" evidence="1">
    <location>
        <begin position="146"/>
        <end position="168"/>
    </location>
</feature>
<reference evidence="2 3" key="1">
    <citation type="submission" date="2018-11" db="EMBL/GenBank/DDBJ databases">
        <authorList>
            <consortium name="Pathogen Informatics"/>
        </authorList>
    </citation>
    <scope>NUCLEOTIDE SEQUENCE [LARGE SCALE GENOMIC DNA]</scope>
</reference>
<protein>
    <submittedName>
        <fullName evidence="4">Flagellar motor switch protein FliM</fullName>
    </submittedName>
</protein>
<evidence type="ECO:0000313" key="4">
    <source>
        <dbReference type="WBParaSite" id="HPBE_0002331101-mRNA-1"/>
    </source>
</evidence>
<reference evidence="4" key="2">
    <citation type="submission" date="2019-09" db="UniProtKB">
        <authorList>
            <consortium name="WormBaseParasite"/>
        </authorList>
    </citation>
    <scope>IDENTIFICATION</scope>
</reference>
<dbReference type="AlphaFoldDB" id="A0A183GKU1"/>
<feature type="compositionally biased region" description="Basic and acidic residues" evidence="1">
    <location>
        <begin position="146"/>
        <end position="161"/>
    </location>
</feature>
<sequence>MTERFPREVKFNELDDLFKFSYGVLTNLAFPGVDVPFYFASENDWVAVLRAIFKSRVEFSFSKATASRPISPVPLIDGIAIPLLLADCINSYGEIVVAQSSAIVYPRPQDVEQGELQQAMDVEAPVRFSRLVSTLRMRDMLKRRDSEDVLKTSSNVRRDSEDVPNTSATVPVDAVDVPDTWATVPGDAVDVPNTLATVHGEP</sequence>
<evidence type="ECO:0000313" key="2">
    <source>
        <dbReference type="EMBL" id="VDP37968.1"/>
    </source>
</evidence>
<accession>A0A3P8DVC1</accession>
<gene>
    <name evidence="2" type="ORF">HPBE_LOCUS23310</name>
</gene>
<keyword evidence="3" id="KW-1185">Reference proteome</keyword>